<dbReference type="SUPFAM" id="SSF53474">
    <property type="entry name" value="alpha/beta-Hydrolases"/>
    <property type="match status" value="1"/>
</dbReference>
<proteinExistence type="predicted"/>
<sequence>MPSFNIIDPLVWKLLISPYDRTIKKKEFDLILSNVSLPVKLYEPILEEKVILGRKWKKKHLTRYLIIRGPRSNINIKNRKLIIIFPGRNFNFFQRSNTKYFERFYKTNKLDDHDMAVIVYPKKVYNIDFLTKSCSIALAQIFQHGYKFENVSIMGWCLGGYIASESIKKYMESNNISPDDKFKCYINNKSFAGLNDFLYFILPDMLRPILKIWIVKKHVRVWEHDAADSFRKIESNFENCYVIFSQHDNIVKGLSHLYKHLDDLKEKIHIREDTDHSSHHPNWHLLAELFTETDEILQNS</sequence>
<evidence type="ECO:0000313" key="1">
    <source>
        <dbReference type="EMBL" id="CAF0964202.1"/>
    </source>
</evidence>
<dbReference type="AlphaFoldDB" id="A0A814E3J9"/>
<protein>
    <recommendedName>
        <fullName evidence="3">Alpha/beta hydrolase</fullName>
    </recommendedName>
</protein>
<name>A0A814E3J9_9BILA</name>
<dbReference type="Proteomes" id="UP000663879">
    <property type="component" value="Unassembled WGS sequence"/>
</dbReference>
<comment type="caution">
    <text evidence="1">The sequence shown here is derived from an EMBL/GenBank/DDBJ whole genome shotgun (WGS) entry which is preliminary data.</text>
</comment>
<gene>
    <name evidence="1" type="ORF">OXX778_LOCUS14583</name>
</gene>
<evidence type="ECO:0008006" key="3">
    <source>
        <dbReference type="Google" id="ProtNLM"/>
    </source>
</evidence>
<dbReference type="EMBL" id="CAJNOC010003028">
    <property type="protein sequence ID" value="CAF0964202.1"/>
    <property type="molecule type" value="Genomic_DNA"/>
</dbReference>
<accession>A0A814E3J9</accession>
<reference evidence="1" key="1">
    <citation type="submission" date="2021-02" db="EMBL/GenBank/DDBJ databases">
        <authorList>
            <person name="Nowell W R."/>
        </authorList>
    </citation>
    <scope>NUCLEOTIDE SEQUENCE</scope>
    <source>
        <strain evidence="1">Ploen Becks lab</strain>
    </source>
</reference>
<dbReference type="OrthoDB" id="10348559at2759"/>
<evidence type="ECO:0000313" key="2">
    <source>
        <dbReference type="Proteomes" id="UP000663879"/>
    </source>
</evidence>
<organism evidence="1 2">
    <name type="scientific">Brachionus calyciflorus</name>
    <dbReference type="NCBI Taxonomy" id="104777"/>
    <lineage>
        <taxon>Eukaryota</taxon>
        <taxon>Metazoa</taxon>
        <taxon>Spiralia</taxon>
        <taxon>Gnathifera</taxon>
        <taxon>Rotifera</taxon>
        <taxon>Eurotatoria</taxon>
        <taxon>Monogononta</taxon>
        <taxon>Pseudotrocha</taxon>
        <taxon>Ploima</taxon>
        <taxon>Brachionidae</taxon>
        <taxon>Brachionus</taxon>
    </lineage>
</organism>
<keyword evidence="2" id="KW-1185">Reference proteome</keyword>
<dbReference type="InterPro" id="IPR029058">
    <property type="entry name" value="AB_hydrolase_fold"/>
</dbReference>